<keyword evidence="10 21" id="KW-0547">Nucleotide-binding</keyword>
<dbReference type="GO" id="GO:0005524">
    <property type="term" value="F:ATP binding"/>
    <property type="evidence" value="ECO:0007669"/>
    <property type="project" value="UniProtKB-KW"/>
</dbReference>
<dbReference type="GO" id="GO:0005737">
    <property type="term" value="C:cytoplasm"/>
    <property type="evidence" value="ECO:0007669"/>
    <property type="project" value="TreeGrafter"/>
</dbReference>
<dbReference type="InterPro" id="IPR018109">
    <property type="entry name" value="Folylpolyglutamate_synth_CS"/>
</dbReference>
<evidence type="ECO:0000256" key="9">
    <source>
        <dbReference type="ARBA" id="ARBA00022723"/>
    </source>
</evidence>
<keyword evidence="11 21" id="KW-0067">ATP-binding</keyword>
<comment type="pathway">
    <text evidence="2">Cofactor biosynthesis; tetrahydrofolate biosynthesis; 7,8-dihydrofolate from 2-amino-4-hydroxy-6-hydroxymethyl-7,8-dihydropteridine diphosphate and 4-aminobenzoate: step 2/2.</text>
</comment>
<name>A0A967AEV2_9FLAO</name>
<evidence type="ECO:0000256" key="11">
    <source>
        <dbReference type="ARBA" id="ARBA00022840"/>
    </source>
</evidence>
<dbReference type="AlphaFoldDB" id="A0A967AEV2"/>
<keyword evidence="9" id="KW-0479">Metal-binding</keyword>
<comment type="catalytic activity">
    <reaction evidence="17">
        <text>(6S)-5,6,7,8-tetrahydrofolyl-(gamma-L-Glu)(n) + L-glutamate + ATP = (6S)-5,6,7,8-tetrahydrofolyl-(gamma-L-Glu)(n+1) + ADP + phosphate + H(+)</text>
        <dbReference type="Rhea" id="RHEA:10580"/>
        <dbReference type="Rhea" id="RHEA-COMP:14738"/>
        <dbReference type="Rhea" id="RHEA-COMP:14740"/>
        <dbReference type="ChEBI" id="CHEBI:15378"/>
        <dbReference type="ChEBI" id="CHEBI:29985"/>
        <dbReference type="ChEBI" id="CHEBI:30616"/>
        <dbReference type="ChEBI" id="CHEBI:43474"/>
        <dbReference type="ChEBI" id="CHEBI:141005"/>
        <dbReference type="ChEBI" id="CHEBI:456216"/>
        <dbReference type="EC" id="6.3.2.17"/>
    </reaction>
</comment>
<comment type="catalytic activity">
    <reaction evidence="18">
        <text>10-formyltetrahydrofolyl-(gamma-L-Glu)(n) + L-glutamate + ATP = 10-formyltetrahydrofolyl-(gamma-L-Glu)(n+1) + ADP + phosphate + H(+)</text>
        <dbReference type="Rhea" id="RHEA:51904"/>
        <dbReference type="Rhea" id="RHEA-COMP:13088"/>
        <dbReference type="Rhea" id="RHEA-COMP:14300"/>
        <dbReference type="ChEBI" id="CHEBI:15378"/>
        <dbReference type="ChEBI" id="CHEBI:29985"/>
        <dbReference type="ChEBI" id="CHEBI:30616"/>
        <dbReference type="ChEBI" id="CHEBI:43474"/>
        <dbReference type="ChEBI" id="CHEBI:134413"/>
        <dbReference type="ChEBI" id="CHEBI:456216"/>
        <dbReference type="EC" id="6.3.2.17"/>
    </reaction>
</comment>
<dbReference type="EMBL" id="JAANAS010000072">
    <property type="protein sequence ID" value="NGZ90445.1"/>
    <property type="molecule type" value="Genomic_DNA"/>
</dbReference>
<dbReference type="PIRSF" id="PIRSF001563">
    <property type="entry name" value="Folylpolyglu_synth"/>
    <property type="match status" value="1"/>
</dbReference>
<proteinExistence type="inferred from homology"/>
<evidence type="ECO:0000313" key="25">
    <source>
        <dbReference type="Proteomes" id="UP000643701"/>
    </source>
</evidence>
<dbReference type="EC" id="6.3.2.12" evidence="5"/>
<comment type="catalytic activity">
    <reaction evidence="19">
        <text>(6R)-5,10-methylenetetrahydrofolyl-(gamma-L-Glu)(n) + L-glutamate + ATP = (6R)-5,10-methylenetetrahydrofolyl-(gamma-L-Glu)(n+1) + ADP + phosphate + H(+)</text>
        <dbReference type="Rhea" id="RHEA:51912"/>
        <dbReference type="Rhea" id="RHEA-COMP:13257"/>
        <dbReference type="Rhea" id="RHEA-COMP:13258"/>
        <dbReference type="ChEBI" id="CHEBI:15378"/>
        <dbReference type="ChEBI" id="CHEBI:29985"/>
        <dbReference type="ChEBI" id="CHEBI:30616"/>
        <dbReference type="ChEBI" id="CHEBI:43474"/>
        <dbReference type="ChEBI" id="CHEBI:136572"/>
        <dbReference type="ChEBI" id="CHEBI:456216"/>
        <dbReference type="EC" id="6.3.2.17"/>
    </reaction>
</comment>
<evidence type="ECO:0000256" key="8">
    <source>
        <dbReference type="ARBA" id="ARBA00022598"/>
    </source>
</evidence>
<comment type="pathway">
    <text evidence="3">Cofactor biosynthesis; tetrahydrofolylpolyglutamate biosynthesis.</text>
</comment>
<dbReference type="RefSeq" id="WP_166400685.1">
    <property type="nucleotide sequence ID" value="NZ_JAANAS010000072.1"/>
</dbReference>
<comment type="similarity">
    <text evidence="4 21">Belongs to the folylpolyglutamate synthase family.</text>
</comment>
<dbReference type="GO" id="GO:0004326">
    <property type="term" value="F:tetrahydrofolylpolyglutamate synthase activity"/>
    <property type="evidence" value="ECO:0007669"/>
    <property type="project" value="UniProtKB-EC"/>
</dbReference>
<accession>A0A967AEV2</accession>
<dbReference type="EC" id="6.3.2.17" evidence="6"/>
<dbReference type="Gene3D" id="3.90.190.20">
    <property type="entry name" value="Mur ligase, C-terminal domain"/>
    <property type="match status" value="1"/>
</dbReference>
<dbReference type="PANTHER" id="PTHR11136:SF0">
    <property type="entry name" value="DIHYDROFOLATE SYNTHETASE-RELATED"/>
    <property type="match status" value="1"/>
</dbReference>
<evidence type="ECO:0000256" key="2">
    <source>
        <dbReference type="ARBA" id="ARBA00004799"/>
    </source>
</evidence>
<dbReference type="Pfam" id="PF02875">
    <property type="entry name" value="Mur_ligase_C"/>
    <property type="match status" value="1"/>
</dbReference>
<keyword evidence="8 21" id="KW-0436">Ligase</keyword>
<feature type="domain" description="Mur ligase C-terminal" evidence="22">
    <location>
        <begin position="281"/>
        <end position="398"/>
    </location>
</feature>
<evidence type="ECO:0000256" key="6">
    <source>
        <dbReference type="ARBA" id="ARBA00013025"/>
    </source>
</evidence>
<comment type="function">
    <text evidence="1">Functions in two distinct reactions of the de novo folate biosynthetic pathway. Catalyzes the addition of a glutamate residue to dihydropteroate (7,8-dihydropteroate or H2Pte) to form dihydrofolate (7,8-dihydrofolate monoglutamate or H2Pte-Glu). Also catalyzes successive additions of L-glutamate to tetrahydrofolate or 10-formyltetrahydrofolate or 5,10-methylenetetrahydrofolate, leading to folylpolyglutamate derivatives.</text>
</comment>
<dbReference type="SUPFAM" id="SSF53623">
    <property type="entry name" value="MurD-like peptide ligases, catalytic domain"/>
    <property type="match status" value="1"/>
</dbReference>
<comment type="catalytic activity">
    <reaction evidence="20">
        <text>7,8-dihydropteroate + L-glutamate + ATP = 7,8-dihydrofolate + ADP + phosphate + H(+)</text>
        <dbReference type="Rhea" id="RHEA:23584"/>
        <dbReference type="ChEBI" id="CHEBI:15378"/>
        <dbReference type="ChEBI" id="CHEBI:17839"/>
        <dbReference type="ChEBI" id="CHEBI:29985"/>
        <dbReference type="ChEBI" id="CHEBI:30616"/>
        <dbReference type="ChEBI" id="CHEBI:43474"/>
        <dbReference type="ChEBI" id="CHEBI:57451"/>
        <dbReference type="ChEBI" id="CHEBI:456216"/>
        <dbReference type="EC" id="6.3.2.12"/>
    </reaction>
</comment>
<keyword evidence="13" id="KW-0289">Folate biosynthesis</keyword>
<organism evidence="24 25">
    <name type="scientific">Psychroflexus maritimus</name>
    <dbReference type="NCBI Taxonomy" id="2714865"/>
    <lineage>
        <taxon>Bacteria</taxon>
        <taxon>Pseudomonadati</taxon>
        <taxon>Bacteroidota</taxon>
        <taxon>Flavobacteriia</taxon>
        <taxon>Flavobacteriales</taxon>
        <taxon>Flavobacteriaceae</taxon>
        <taxon>Psychroflexus</taxon>
    </lineage>
</organism>
<protein>
    <recommendedName>
        <fullName evidence="7">Dihydrofolate synthase/folylpolyglutamate synthase</fullName>
        <ecNumber evidence="5">6.3.2.12</ecNumber>
        <ecNumber evidence="6">6.3.2.17</ecNumber>
    </recommendedName>
    <alternativeName>
        <fullName evidence="16">Folylpoly-gamma-glutamate synthetase-dihydrofolate synthetase</fullName>
    </alternativeName>
    <alternativeName>
        <fullName evidence="14">Folylpolyglutamate synthetase</fullName>
    </alternativeName>
    <alternativeName>
        <fullName evidence="15">Tetrahydrofolylpolyglutamate synthase</fullName>
    </alternativeName>
</protein>
<evidence type="ECO:0000256" key="19">
    <source>
        <dbReference type="ARBA" id="ARBA00049035"/>
    </source>
</evidence>
<dbReference type="GO" id="GO:0046872">
    <property type="term" value="F:metal ion binding"/>
    <property type="evidence" value="ECO:0007669"/>
    <property type="project" value="UniProtKB-KW"/>
</dbReference>
<evidence type="ECO:0000256" key="20">
    <source>
        <dbReference type="ARBA" id="ARBA00049161"/>
    </source>
</evidence>
<dbReference type="PROSITE" id="PS01012">
    <property type="entry name" value="FOLYLPOLYGLU_SYNT_2"/>
    <property type="match status" value="1"/>
</dbReference>
<dbReference type="GO" id="GO:0046656">
    <property type="term" value="P:folic acid biosynthetic process"/>
    <property type="evidence" value="ECO:0007669"/>
    <property type="project" value="UniProtKB-KW"/>
</dbReference>
<dbReference type="PROSITE" id="PS01011">
    <property type="entry name" value="FOLYLPOLYGLU_SYNT_1"/>
    <property type="match status" value="1"/>
</dbReference>
<evidence type="ECO:0000256" key="3">
    <source>
        <dbReference type="ARBA" id="ARBA00005150"/>
    </source>
</evidence>
<dbReference type="InterPro" id="IPR001645">
    <property type="entry name" value="Folylpolyglutamate_synth"/>
</dbReference>
<dbReference type="PANTHER" id="PTHR11136">
    <property type="entry name" value="FOLYLPOLYGLUTAMATE SYNTHASE-RELATED"/>
    <property type="match status" value="1"/>
</dbReference>
<feature type="domain" description="Mur ligase central" evidence="23">
    <location>
        <begin position="51"/>
        <end position="247"/>
    </location>
</feature>
<reference evidence="24" key="1">
    <citation type="submission" date="2020-03" db="EMBL/GenBank/DDBJ databases">
        <title>Psychroflexus Maritimus sp. nov., isolate from marine sediment.</title>
        <authorList>
            <person name="Zhong Y.-L."/>
        </authorList>
    </citation>
    <scope>NUCLEOTIDE SEQUENCE</scope>
    <source>
        <strain evidence="24">C1</strain>
    </source>
</reference>
<dbReference type="InterPro" id="IPR013221">
    <property type="entry name" value="Mur_ligase_cen"/>
</dbReference>
<evidence type="ECO:0000256" key="21">
    <source>
        <dbReference type="PIRNR" id="PIRNR001563"/>
    </source>
</evidence>
<evidence type="ECO:0000256" key="12">
    <source>
        <dbReference type="ARBA" id="ARBA00022842"/>
    </source>
</evidence>
<dbReference type="InterPro" id="IPR004101">
    <property type="entry name" value="Mur_ligase_C"/>
</dbReference>
<dbReference type="InterPro" id="IPR036615">
    <property type="entry name" value="Mur_ligase_C_dom_sf"/>
</dbReference>
<dbReference type="Proteomes" id="UP000643701">
    <property type="component" value="Unassembled WGS sequence"/>
</dbReference>
<evidence type="ECO:0000313" key="24">
    <source>
        <dbReference type="EMBL" id="NGZ90445.1"/>
    </source>
</evidence>
<evidence type="ECO:0000256" key="4">
    <source>
        <dbReference type="ARBA" id="ARBA00008276"/>
    </source>
</evidence>
<comment type="caution">
    <text evidence="24">The sequence shown here is derived from an EMBL/GenBank/DDBJ whole genome shotgun (WGS) entry which is preliminary data.</text>
</comment>
<evidence type="ECO:0000256" key="1">
    <source>
        <dbReference type="ARBA" id="ARBA00002714"/>
    </source>
</evidence>
<dbReference type="GO" id="GO:0008841">
    <property type="term" value="F:dihydrofolate synthase activity"/>
    <property type="evidence" value="ECO:0007669"/>
    <property type="project" value="UniProtKB-EC"/>
</dbReference>
<keyword evidence="25" id="KW-1185">Reference proteome</keyword>
<dbReference type="Gene3D" id="3.40.1190.10">
    <property type="entry name" value="Mur-like, catalytic domain"/>
    <property type="match status" value="1"/>
</dbReference>
<gene>
    <name evidence="24" type="ORF">G7034_09290</name>
</gene>
<evidence type="ECO:0000256" key="7">
    <source>
        <dbReference type="ARBA" id="ARBA00019357"/>
    </source>
</evidence>
<evidence type="ECO:0000256" key="18">
    <source>
        <dbReference type="ARBA" id="ARBA00047808"/>
    </source>
</evidence>
<evidence type="ECO:0000256" key="16">
    <source>
        <dbReference type="ARBA" id="ARBA00032510"/>
    </source>
</evidence>
<evidence type="ECO:0000259" key="22">
    <source>
        <dbReference type="Pfam" id="PF02875"/>
    </source>
</evidence>
<evidence type="ECO:0000256" key="14">
    <source>
        <dbReference type="ARBA" id="ARBA00030048"/>
    </source>
</evidence>
<dbReference type="InterPro" id="IPR036565">
    <property type="entry name" value="Mur-like_cat_sf"/>
</dbReference>
<dbReference type="SUPFAM" id="SSF53244">
    <property type="entry name" value="MurD-like peptide ligases, peptide-binding domain"/>
    <property type="match status" value="1"/>
</dbReference>
<sequence>MNYQQTLDWLFNQLPMYQRQGASAYKIDLTNIKLLSKYLNHPESNFKSIHVAGTNGKGSTSHLLASVMQEAGYQVGIYTSPHLIDFRERIRINGKMISKKEVIDFVVKNKAFFEQHSLSFFEMTVGMAFQYFAEKQVDIAIIEVGLGGRLDSTNIIQPEVAVITNISLEHTEFLGNSLAEIAFEKGGIIKPNTPCVIGEYNEQTYPVFRTLAKLNQTDLHLANQENSQKKWTTDLLGDYQQKNIQTVLKTIEVLNQSKWKITKDALKKGFQEVVKNTQLKGRWQVCDSAPKVICDTAHNASGLQLVMQQLQEQDYNQLHIVLGVVKEKNLDLILGLLPTQAIYYFTKPNILRGLPADDLEESAKHFQLKGKAYKNVRIAIEKAKNRANENDLIFVGGSNFTVADFLLLAN</sequence>
<dbReference type="Pfam" id="PF08245">
    <property type="entry name" value="Mur_ligase_M"/>
    <property type="match status" value="1"/>
</dbReference>
<evidence type="ECO:0000256" key="17">
    <source>
        <dbReference type="ARBA" id="ARBA00047493"/>
    </source>
</evidence>
<evidence type="ECO:0000256" key="15">
    <source>
        <dbReference type="ARBA" id="ARBA00030592"/>
    </source>
</evidence>
<evidence type="ECO:0000256" key="13">
    <source>
        <dbReference type="ARBA" id="ARBA00022909"/>
    </source>
</evidence>
<evidence type="ECO:0000259" key="23">
    <source>
        <dbReference type="Pfam" id="PF08245"/>
    </source>
</evidence>
<keyword evidence="12" id="KW-0460">Magnesium</keyword>
<evidence type="ECO:0000256" key="10">
    <source>
        <dbReference type="ARBA" id="ARBA00022741"/>
    </source>
</evidence>
<evidence type="ECO:0000256" key="5">
    <source>
        <dbReference type="ARBA" id="ARBA00013023"/>
    </source>
</evidence>
<dbReference type="NCBIfam" id="TIGR01499">
    <property type="entry name" value="folC"/>
    <property type="match status" value="1"/>
</dbReference>